<feature type="region of interest" description="Disordered" evidence="1">
    <location>
        <begin position="495"/>
        <end position="527"/>
    </location>
</feature>
<dbReference type="SMART" id="SM00213">
    <property type="entry name" value="UBQ"/>
    <property type="match status" value="1"/>
</dbReference>
<dbReference type="PANTHER" id="PTHR46728">
    <property type="entry name" value="AN1-TYPE ZINC FINGER PROTEIN 4"/>
    <property type="match status" value="1"/>
</dbReference>
<reference evidence="3 4" key="1">
    <citation type="journal article" name="Sci. Rep.">
        <title>Genome-scale phylogenetic analyses confirm Olpidium as the closest living zoosporic fungus to the non-flagellated, terrestrial fungi.</title>
        <authorList>
            <person name="Chang Y."/>
            <person name="Rochon D."/>
            <person name="Sekimoto S."/>
            <person name="Wang Y."/>
            <person name="Chovatia M."/>
            <person name="Sandor L."/>
            <person name="Salamov A."/>
            <person name="Grigoriev I.V."/>
            <person name="Stajich J.E."/>
            <person name="Spatafora J.W."/>
        </authorList>
    </citation>
    <scope>NUCLEOTIDE SEQUENCE [LARGE SCALE GENOMIC DNA]</scope>
    <source>
        <strain evidence="3">S191</strain>
    </source>
</reference>
<feature type="region of interest" description="Disordered" evidence="1">
    <location>
        <begin position="591"/>
        <end position="670"/>
    </location>
</feature>
<comment type="caution">
    <text evidence="3">The sequence shown here is derived from an EMBL/GenBank/DDBJ whole genome shotgun (WGS) entry which is preliminary data.</text>
</comment>
<dbReference type="InterPro" id="IPR000626">
    <property type="entry name" value="Ubiquitin-like_dom"/>
</dbReference>
<feature type="domain" description="Ubiquitin-like" evidence="2">
    <location>
        <begin position="251"/>
        <end position="327"/>
    </location>
</feature>
<dbReference type="PROSITE" id="PS50053">
    <property type="entry name" value="UBIQUITIN_2"/>
    <property type="match status" value="1"/>
</dbReference>
<dbReference type="SUPFAM" id="SSF54236">
    <property type="entry name" value="Ubiquitin-like"/>
    <property type="match status" value="1"/>
</dbReference>
<dbReference type="Pfam" id="PF00240">
    <property type="entry name" value="ubiquitin"/>
    <property type="match status" value="1"/>
</dbReference>
<name>A0A8H7ZTU8_9FUNG</name>
<dbReference type="CDD" id="cd17039">
    <property type="entry name" value="Ubl_ubiquitin_like"/>
    <property type="match status" value="1"/>
</dbReference>
<feature type="region of interest" description="Disordered" evidence="1">
    <location>
        <begin position="775"/>
        <end position="794"/>
    </location>
</feature>
<evidence type="ECO:0000313" key="4">
    <source>
        <dbReference type="Proteomes" id="UP000673691"/>
    </source>
</evidence>
<feature type="compositionally biased region" description="Low complexity" evidence="1">
    <location>
        <begin position="202"/>
        <end position="221"/>
    </location>
</feature>
<feature type="region of interest" description="Disordered" evidence="1">
    <location>
        <begin position="52"/>
        <end position="155"/>
    </location>
</feature>
<evidence type="ECO:0000259" key="2">
    <source>
        <dbReference type="PROSITE" id="PS50053"/>
    </source>
</evidence>
<feature type="region of interest" description="Disordered" evidence="1">
    <location>
        <begin position="179"/>
        <end position="246"/>
    </location>
</feature>
<feature type="compositionally biased region" description="Basic residues" evidence="1">
    <location>
        <begin position="86"/>
        <end position="96"/>
    </location>
</feature>
<protein>
    <recommendedName>
        <fullName evidence="2">Ubiquitin-like domain-containing protein</fullName>
    </recommendedName>
</protein>
<dbReference type="InterPro" id="IPR029071">
    <property type="entry name" value="Ubiquitin-like_domsf"/>
</dbReference>
<dbReference type="Gene3D" id="3.10.20.90">
    <property type="entry name" value="Phosphatidylinositol 3-kinase Catalytic Subunit, Chain A, domain 1"/>
    <property type="match status" value="1"/>
</dbReference>
<evidence type="ECO:0000313" key="3">
    <source>
        <dbReference type="EMBL" id="KAG5459386.1"/>
    </source>
</evidence>
<feature type="non-terminal residue" evidence="3">
    <location>
        <position position="1"/>
    </location>
</feature>
<feature type="compositionally biased region" description="Gly residues" evidence="1">
    <location>
        <begin position="350"/>
        <end position="365"/>
    </location>
</feature>
<feature type="compositionally biased region" description="Basic and acidic residues" evidence="1">
    <location>
        <begin position="376"/>
        <end position="385"/>
    </location>
</feature>
<dbReference type="OrthoDB" id="428577at2759"/>
<feature type="region of interest" description="Disordered" evidence="1">
    <location>
        <begin position="1"/>
        <end position="40"/>
    </location>
</feature>
<feature type="compositionally biased region" description="Basic residues" evidence="1">
    <location>
        <begin position="179"/>
        <end position="189"/>
    </location>
</feature>
<keyword evidence="4" id="KW-1185">Reference proteome</keyword>
<feature type="non-terminal residue" evidence="3">
    <location>
        <position position="847"/>
    </location>
</feature>
<feature type="region of interest" description="Disordered" evidence="1">
    <location>
        <begin position="344"/>
        <end position="390"/>
    </location>
</feature>
<evidence type="ECO:0000256" key="1">
    <source>
        <dbReference type="SAM" id="MobiDB-lite"/>
    </source>
</evidence>
<dbReference type="Proteomes" id="UP000673691">
    <property type="component" value="Unassembled WGS sequence"/>
</dbReference>
<dbReference type="AlphaFoldDB" id="A0A8H7ZTU8"/>
<proteinExistence type="predicted"/>
<feature type="compositionally biased region" description="Low complexity" evidence="1">
    <location>
        <begin position="604"/>
        <end position="633"/>
    </location>
</feature>
<dbReference type="PANTHER" id="PTHR46728:SF1">
    <property type="entry name" value="AN1-TYPE ZINC FINGER PROTEIN 4"/>
    <property type="match status" value="1"/>
</dbReference>
<dbReference type="EMBL" id="JAEFCI010006920">
    <property type="protein sequence ID" value="KAG5459386.1"/>
    <property type="molecule type" value="Genomic_DNA"/>
</dbReference>
<feature type="compositionally biased region" description="Polar residues" evidence="1">
    <location>
        <begin position="591"/>
        <end position="600"/>
    </location>
</feature>
<gene>
    <name evidence="3" type="ORF">BJ554DRAFT_212</name>
</gene>
<accession>A0A8H7ZTU8</accession>
<feature type="region of interest" description="Disordered" evidence="1">
    <location>
        <begin position="725"/>
        <end position="748"/>
    </location>
</feature>
<feature type="compositionally biased region" description="Basic and acidic residues" evidence="1">
    <location>
        <begin position="513"/>
        <end position="524"/>
    </location>
</feature>
<organism evidence="3 4">
    <name type="scientific">Olpidium bornovanus</name>
    <dbReference type="NCBI Taxonomy" id="278681"/>
    <lineage>
        <taxon>Eukaryota</taxon>
        <taxon>Fungi</taxon>
        <taxon>Fungi incertae sedis</taxon>
        <taxon>Olpidiomycota</taxon>
        <taxon>Olpidiomycotina</taxon>
        <taxon>Olpidiomycetes</taxon>
        <taxon>Olpidiales</taxon>
        <taxon>Olpidiaceae</taxon>
        <taxon>Olpidium</taxon>
    </lineage>
</organism>
<sequence length="847" mass="87445">RNPPQPRWVWTGPASPGTPSARPAAEQVAGGPGSEGRRRNLEGVLDFCGPARPGPSFARSPRFLPLAAGTGPSPRNRASAVTDQPRRRRCRRHAKFRSVAAESSMEKARGTANEGESATAAGKANFQDEPAPGGAQESMNCPTAAPSSAGGIPLVGPVAGAGARLRGVDQLGMVKKRGITMLKKSRRGRAGSAMTPLPPLETSNESPSSTCSASSSGSSLPSTPPRHGPAGAQPRDPPLSGVPGAAADDKMTVSVLTIMGRTFHVRVLPTDSVRDVKRAIQKEAGINADVQVLVYQDKALVNDGALASECGIRDGATIQLVVQMTGGPGTVGSAHHPLVSRQIFDAGTGTRPGGEGRGSRIGSGRPGRRAGSGHSGDGRPRKAGDEGEDSREEVVLLLCKQDGEVYVLEVHLRDGGATGEASRRRCLASPSDSAECLELKAKREAEELIEMAVSGSSDVDVDVEVISEQEAVRLLREANINVEFELLDKTMRQFTNSGIQEDRSRSGTGAGGAEEKPSGRDRSYGIDTDDLSFLRPISASSTISTNSLSTFLSLATTMTSTTSSSGPSSACTPSIGSAFSSRPISAFSISTISRPGSGSPASLRGFSSTPASASSSGSPMPSRFPSFAPSASSTKSGRPNGEGLGAQAAALAAGERKDGAAPAEASARKEVTARMVPHRSGLPLRGQRPATAICITRVRVSTPDRTAAVDGDWQDCALAVGRRRPKSAGGVKSVPRPISPSLSYDEDEGMCEPASPVEMPEKIPAAAQVPAARAAGPAAVPPKKSASLEVGRPATRSARNLDGRLASACQRSLVLVARRSTRDAPVACVAAPSKEKAELMATTARTS</sequence>
<dbReference type="InterPro" id="IPR053061">
    <property type="entry name" value="AN1-type_zinc_finger"/>
</dbReference>